<reference evidence="13 14" key="1">
    <citation type="submission" date="2020-07" db="EMBL/GenBank/DDBJ databases">
        <title>Halieaceae bacterium, F7430, whole genome shotgun sequencing project.</title>
        <authorList>
            <person name="Jiang S."/>
            <person name="Liu Z.W."/>
            <person name="Du Z.J."/>
        </authorList>
    </citation>
    <scope>NUCLEOTIDE SEQUENCE [LARGE SCALE GENOMIC DNA]</scope>
    <source>
        <strain evidence="13 14">F7430</strain>
    </source>
</reference>
<keyword evidence="6 7" id="KW-0694">RNA-binding</keyword>
<comment type="subcellular location">
    <subcellularLocation>
        <location evidence="7">Cytoplasm</location>
    </subcellularLocation>
</comment>
<dbReference type="PANTHER" id="PTHR47959:SF10">
    <property type="entry name" value="ATP-DEPENDENT RNA HELICASE RHLB"/>
    <property type="match status" value="1"/>
</dbReference>
<proteinExistence type="inferred from homology"/>
<dbReference type="CDD" id="cd00268">
    <property type="entry name" value="DEADc"/>
    <property type="match status" value="1"/>
</dbReference>
<sequence length="466" mass="51141">MIKRLVSRIVGKGQPKPKSASAAEDGAKAAQPSSSPAETAKTSKRQAPNSAKRGAKRQRKAKKQAPAKPWSLDDFPVEPQEGQTRFHDLGLQVELMHGIADLGFKYCSPIQAAVLPHTLQGHDAIGKAQTGTGKTAAFLVTIFNDLLSHPVEGERFTGEPRALVIAPTRELVMQIAADAEDLARHTGLQTATLIGGMDYQKQLNRLSRSVVDLVVATPGRLLDFMGRRDLFLDQIEILVLDEADRMLDMGFIPQVKRIVRATPRKEDRQTLLFSATFTQDILNLSEQWTYEPVTVEIEPDHVATDTVDQKVYLVSSQQRYKVLANLLRSPEASSVIVFANRRDQVRKLHERLRKAGVAAGILSGEVPQAKRTRTLEQFKQGEIKVLVATDVAGRGIHVDGVSHVVNYNLPEDPEDYVHRIGRTGRAGATGTSISFASEDDAFLLPDIEVLLGSPLECTHPPAELLS</sequence>
<keyword evidence="2 7" id="KW-0547">Nucleotide-binding</keyword>
<evidence type="ECO:0000256" key="9">
    <source>
        <dbReference type="SAM" id="MobiDB-lite"/>
    </source>
</evidence>
<feature type="compositionally biased region" description="Low complexity" evidence="9">
    <location>
        <begin position="18"/>
        <end position="30"/>
    </location>
</feature>
<name>A0A7W2YJD5_9GAMM</name>
<dbReference type="CDD" id="cd18787">
    <property type="entry name" value="SF2_C_DEAD"/>
    <property type="match status" value="1"/>
</dbReference>
<feature type="domain" description="DEAD-box RNA helicase Q" evidence="12">
    <location>
        <begin position="84"/>
        <end position="112"/>
    </location>
</feature>
<dbReference type="SUPFAM" id="SSF52540">
    <property type="entry name" value="P-loop containing nucleoside triphosphate hydrolases"/>
    <property type="match status" value="1"/>
</dbReference>
<dbReference type="PROSITE" id="PS51192">
    <property type="entry name" value="HELICASE_ATP_BIND_1"/>
    <property type="match status" value="1"/>
</dbReference>
<evidence type="ECO:0000313" key="13">
    <source>
        <dbReference type="EMBL" id="MBA6413015.1"/>
    </source>
</evidence>
<dbReference type="InterPro" id="IPR001650">
    <property type="entry name" value="Helicase_C-like"/>
</dbReference>
<dbReference type="NCBIfam" id="NF002340">
    <property type="entry name" value="PRK01297.1"/>
    <property type="match status" value="1"/>
</dbReference>
<dbReference type="SMART" id="SM00487">
    <property type="entry name" value="DEXDc"/>
    <property type="match status" value="1"/>
</dbReference>
<dbReference type="InterPro" id="IPR050079">
    <property type="entry name" value="DEAD_box_RNA_helicase"/>
</dbReference>
<organism evidence="13 14">
    <name type="scientific">Sediminihaliea albiluteola</name>
    <dbReference type="NCBI Taxonomy" id="2758564"/>
    <lineage>
        <taxon>Bacteria</taxon>
        <taxon>Pseudomonadati</taxon>
        <taxon>Pseudomonadota</taxon>
        <taxon>Gammaproteobacteria</taxon>
        <taxon>Cellvibrionales</taxon>
        <taxon>Halieaceae</taxon>
        <taxon>Sediminihaliea</taxon>
    </lineage>
</organism>
<comment type="caution">
    <text evidence="13">The sequence shown here is derived from an EMBL/GenBank/DDBJ whole genome shotgun (WGS) entry which is preliminary data.</text>
</comment>
<dbReference type="AlphaFoldDB" id="A0A7W2YJD5"/>
<dbReference type="GO" id="GO:0005829">
    <property type="term" value="C:cytosol"/>
    <property type="evidence" value="ECO:0007669"/>
    <property type="project" value="TreeGrafter"/>
</dbReference>
<evidence type="ECO:0000256" key="5">
    <source>
        <dbReference type="ARBA" id="ARBA00022840"/>
    </source>
</evidence>
<dbReference type="GO" id="GO:0003724">
    <property type="term" value="F:RNA helicase activity"/>
    <property type="evidence" value="ECO:0007669"/>
    <property type="project" value="UniProtKB-UniRule"/>
</dbReference>
<comment type="similarity">
    <text evidence="7">Belongs to the DEAD box helicase family. RhlB subfamily.</text>
</comment>
<feature type="compositionally biased region" description="Basic residues" evidence="9">
    <location>
        <begin position="53"/>
        <end position="65"/>
    </location>
</feature>
<dbReference type="Pfam" id="PF00271">
    <property type="entry name" value="Helicase_C"/>
    <property type="match status" value="1"/>
</dbReference>
<evidence type="ECO:0000256" key="8">
    <source>
        <dbReference type="PROSITE-ProRule" id="PRU00552"/>
    </source>
</evidence>
<evidence type="ECO:0000256" key="7">
    <source>
        <dbReference type="HAMAP-Rule" id="MF_00661"/>
    </source>
</evidence>
<gene>
    <name evidence="7 13" type="primary">rhlB</name>
    <name evidence="13" type="ORF">H2508_07810</name>
</gene>
<dbReference type="InterPro" id="IPR000629">
    <property type="entry name" value="RNA-helicase_DEAD-box_CS"/>
</dbReference>
<dbReference type="InterPro" id="IPR011545">
    <property type="entry name" value="DEAD/DEAH_box_helicase_dom"/>
</dbReference>
<dbReference type="InterPro" id="IPR027417">
    <property type="entry name" value="P-loop_NTPase"/>
</dbReference>
<evidence type="ECO:0000256" key="6">
    <source>
        <dbReference type="ARBA" id="ARBA00022884"/>
    </source>
</evidence>
<evidence type="ECO:0000259" key="10">
    <source>
        <dbReference type="PROSITE" id="PS51192"/>
    </source>
</evidence>
<dbReference type="Pfam" id="PF00270">
    <property type="entry name" value="DEAD"/>
    <property type="match status" value="1"/>
</dbReference>
<dbReference type="PROSITE" id="PS00039">
    <property type="entry name" value="DEAD_ATP_HELICASE"/>
    <property type="match status" value="1"/>
</dbReference>
<dbReference type="SMART" id="SM00490">
    <property type="entry name" value="HELICc"/>
    <property type="match status" value="1"/>
</dbReference>
<evidence type="ECO:0000256" key="4">
    <source>
        <dbReference type="ARBA" id="ARBA00022806"/>
    </source>
</evidence>
<accession>A0A7W2YJD5</accession>
<evidence type="ECO:0000313" key="14">
    <source>
        <dbReference type="Proteomes" id="UP000539350"/>
    </source>
</evidence>
<dbReference type="GO" id="GO:0003723">
    <property type="term" value="F:RNA binding"/>
    <property type="evidence" value="ECO:0007669"/>
    <property type="project" value="UniProtKB-UniRule"/>
</dbReference>
<dbReference type="InterPro" id="IPR023554">
    <property type="entry name" value="RNA_helicase_ATP-dep_RhlB"/>
</dbReference>
<dbReference type="PROSITE" id="PS51194">
    <property type="entry name" value="HELICASE_CTER"/>
    <property type="match status" value="1"/>
</dbReference>
<evidence type="ECO:0000259" key="11">
    <source>
        <dbReference type="PROSITE" id="PS51194"/>
    </source>
</evidence>
<evidence type="ECO:0000256" key="3">
    <source>
        <dbReference type="ARBA" id="ARBA00022801"/>
    </source>
</evidence>
<dbReference type="GO" id="GO:0006401">
    <property type="term" value="P:RNA catabolic process"/>
    <property type="evidence" value="ECO:0007669"/>
    <property type="project" value="UniProtKB-UniRule"/>
</dbReference>
<feature type="domain" description="Helicase ATP-binding" evidence="10">
    <location>
        <begin position="115"/>
        <end position="295"/>
    </location>
</feature>
<dbReference type="PANTHER" id="PTHR47959">
    <property type="entry name" value="ATP-DEPENDENT RNA HELICASE RHLE-RELATED"/>
    <property type="match status" value="1"/>
</dbReference>
<dbReference type="GO" id="GO:0005524">
    <property type="term" value="F:ATP binding"/>
    <property type="evidence" value="ECO:0007669"/>
    <property type="project" value="UniProtKB-UniRule"/>
</dbReference>
<feature type="domain" description="Helicase C-terminal" evidence="11">
    <location>
        <begin position="306"/>
        <end position="466"/>
    </location>
</feature>
<dbReference type="InterPro" id="IPR044742">
    <property type="entry name" value="DEAD/DEAH_RhlB"/>
</dbReference>
<evidence type="ECO:0000259" key="12">
    <source>
        <dbReference type="PROSITE" id="PS51195"/>
    </source>
</evidence>
<evidence type="ECO:0000256" key="2">
    <source>
        <dbReference type="ARBA" id="ARBA00022741"/>
    </source>
</evidence>
<protein>
    <recommendedName>
        <fullName evidence="7">ATP-dependent RNA helicase RhlB</fullName>
        <ecNumber evidence="7">3.6.4.13</ecNumber>
    </recommendedName>
</protein>
<comment type="subunit">
    <text evidence="7">Component of the RNA degradosome, which is a multiprotein complex involved in RNA processing and mRNA degradation.</text>
</comment>
<dbReference type="Gene3D" id="3.40.50.300">
    <property type="entry name" value="P-loop containing nucleotide triphosphate hydrolases"/>
    <property type="match status" value="2"/>
</dbReference>
<comment type="catalytic activity">
    <reaction evidence="7">
        <text>ATP + H2O = ADP + phosphate + H(+)</text>
        <dbReference type="Rhea" id="RHEA:13065"/>
        <dbReference type="ChEBI" id="CHEBI:15377"/>
        <dbReference type="ChEBI" id="CHEBI:15378"/>
        <dbReference type="ChEBI" id="CHEBI:30616"/>
        <dbReference type="ChEBI" id="CHEBI:43474"/>
        <dbReference type="ChEBI" id="CHEBI:456216"/>
        <dbReference type="EC" id="3.6.4.13"/>
    </reaction>
</comment>
<keyword evidence="1 7" id="KW-0963">Cytoplasm</keyword>
<feature type="short sequence motif" description="Q motif" evidence="8">
    <location>
        <begin position="84"/>
        <end position="112"/>
    </location>
</feature>
<feature type="region of interest" description="Disordered" evidence="9">
    <location>
        <begin position="1"/>
        <end position="81"/>
    </location>
</feature>
<dbReference type="PROSITE" id="PS51195">
    <property type="entry name" value="Q_MOTIF"/>
    <property type="match status" value="1"/>
</dbReference>
<keyword evidence="4 7" id="KW-0347">Helicase</keyword>
<dbReference type="HAMAP" id="MF_00661">
    <property type="entry name" value="DEAD_helicase_RhlB"/>
    <property type="match status" value="1"/>
</dbReference>
<dbReference type="EC" id="3.6.4.13" evidence="7"/>
<keyword evidence="5 7" id="KW-0067">ATP-binding</keyword>
<dbReference type="Proteomes" id="UP000539350">
    <property type="component" value="Unassembled WGS sequence"/>
</dbReference>
<dbReference type="GO" id="GO:0016787">
    <property type="term" value="F:hydrolase activity"/>
    <property type="evidence" value="ECO:0007669"/>
    <property type="project" value="UniProtKB-KW"/>
</dbReference>
<keyword evidence="14" id="KW-1185">Reference proteome</keyword>
<dbReference type="InterPro" id="IPR014014">
    <property type="entry name" value="RNA_helicase_DEAD_Q_motif"/>
</dbReference>
<keyword evidence="3 7" id="KW-0378">Hydrolase</keyword>
<comment type="function">
    <text evidence="7">DEAD-box RNA helicase involved in RNA degradation. Has RNA-dependent ATPase activity and unwinds double-stranded RNA.</text>
</comment>
<evidence type="ECO:0000256" key="1">
    <source>
        <dbReference type="ARBA" id="ARBA00022490"/>
    </source>
</evidence>
<dbReference type="InterPro" id="IPR014001">
    <property type="entry name" value="Helicase_ATP-bd"/>
</dbReference>
<dbReference type="EMBL" id="JACFXU010000014">
    <property type="protein sequence ID" value="MBA6413015.1"/>
    <property type="molecule type" value="Genomic_DNA"/>
</dbReference>